<evidence type="ECO:0000256" key="1">
    <source>
        <dbReference type="ARBA" id="ARBA00004286"/>
    </source>
</evidence>
<feature type="region of interest" description="Disordered" evidence="11">
    <location>
        <begin position="184"/>
        <end position="223"/>
    </location>
</feature>
<dbReference type="PANTHER" id="PTHR13108:SF9">
    <property type="entry name" value="CONDENSIN COMPLEX SUBUNIT 2"/>
    <property type="match status" value="1"/>
</dbReference>
<feature type="compositionally biased region" description="Basic and acidic residues" evidence="11">
    <location>
        <begin position="184"/>
        <end position="201"/>
    </location>
</feature>
<evidence type="ECO:0000313" key="12">
    <source>
        <dbReference type="EnsemblMetazoa" id="XP_014240890.1"/>
    </source>
</evidence>
<keyword evidence="6" id="KW-0963">Cytoplasm</keyword>
<feature type="compositionally biased region" description="Basic and acidic residues" evidence="11">
    <location>
        <begin position="65"/>
        <end position="92"/>
    </location>
</feature>
<dbReference type="GO" id="GO:0005737">
    <property type="term" value="C:cytoplasm"/>
    <property type="evidence" value="ECO:0007669"/>
    <property type="project" value="UniProtKB-SubCell"/>
</dbReference>
<keyword evidence="9" id="KW-0226">DNA condensation</keyword>
<dbReference type="Pfam" id="PF05786">
    <property type="entry name" value="Cnd2"/>
    <property type="match status" value="2"/>
</dbReference>
<name>A0A8I6TBI6_CIMLE</name>
<evidence type="ECO:0000256" key="9">
    <source>
        <dbReference type="ARBA" id="ARBA00023067"/>
    </source>
</evidence>
<dbReference type="GO" id="GO:0000796">
    <property type="term" value="C:condensin complex"/>
    <property type="evidence" value="ECO:0007669"/>
    <property type="project" value="InterPro"/>
</dbReference>
<evidence type="ECO:0000256" key="3">
    <source>
        <dbReference type="ARBA" id="ARBA00009471"/>
    </source>
</evidence>
<sequence length="731" mass="83671">MMRPKKNKENKKLPSAEPVQITDTAIECLLVSDNETKRQSLGKRRSLLLPKERDEYIGDENDDETEKRARREAAEEEARKQKEEVQQKETKKTPFSATNNFSKDQWEEHFSRCIQLCNQNKVNCKNAFKLKIIDYMKLIFLNKSKKIENLSLMSCTLDASAKIYSYRVDKVYADMVKVISGKEWTKEDDNDNENEKEKQQQEEDVEEEEDQANKKKKKSRNSDFSELQLDKMLCKDDQQLEKSENQEGESSFKVKTFPTNDIEYFLECPISDPEGELLLNGPVFTTSLDPGSNRSLQLGPRYTGQRVSVDPNLYLADYKNMYNSFALIGEGNQSEIREVDKDLMYDADELVLQDELRCQPDNDDMVAAINEPEYCGDYDDCCMEDDETVHHMNSVQLKNITPVPKVAPFSVQAMTKLVSAEHDEFSFFDNSKVNFWSGPSHWSIKQSTKKIGQKLQKDVKKPARKVQGVDLSMENVEDIIKAYSESINVTLATKTLKMWNKSKCSEPEDIHYTQKQMLSLFCNNHLLYIDKNFKSLGVHFSSGNDQDCEEAIINSFKINEEGEEEIGDGDHFDDLINDSPLSPGSDLAQPLLEPGSIAENTNDVSNNKADNDLIPAPFRVNEIQIDYAKTQKKINMKVLKATIWKLLNLDSDVEIVPGPNRTSKKVVFSNVYLNLFNELPKEDAKALSFPIAYMALLHLANEKALFLEGDNMYHDVTVMLASPPKMNLIQY</sequence>
<evidence type="ECO:0000256" key="6">
    <source>
        <dbReference type="ARBA" id="ARBA00022490"/>
    </source>
</evidence>
<dbReference type="InterPro" id="IPR022816">
    <property type="entry name" value="Condensin_barren_su2"/>
</dbReference>
<dbReference type="CTD" id="35287"/>
<evidence type="ECO:0000256" key="4">
    <source>
        <dbReference type="ARBA" id="ARBA00016065"/>
    </source>
</evidence>
<dbReference type="AlphaFoldDB" id="A0A8I6TBI6"/>
<dbReference type="Proteomes" id="UP000494040">
    <property type="component" value="Unassembled WGS sequence"/>
</dbReference>
<feature type="compositionally biased region" description="Polar residues" evidence="11">
    <location>
        <begin position="598"/>
        <end position="608"/>
    </location>
</feature>
<feature type="region of interest" description="Disordered" evidence="11">
    <location>
        <begin position="587"/>
        <end position="609"/>
    </location>
</feature>
<dbReference type="EnsemblMetazoa" id="XM_014385404.2">
    <property type="protein sequence ID" value="XP_014240890.1"/>
    <property type="gene ID" value="LOC106661776"/>
</dbReference>
<dbReference type="GO" id="GO:0051301">
    <property type="term" value="P:cell division"/>
    <property type="evidence" value="ECO:0007669"/>
    <property type="project" value="UniProtKB-KW"/>
</dbReference>
<dbReference type="OrthoDB" id="362021at2759"/>
<keyword evidence="5" id="KW-0158">Chromosome</keyword>
<protein>
    <recommendedName>
        <fullName evidence="4">Condensin complex subunit 2</fullName>
    </recommendedName>
</protein>
<dbReference type="GO" id="GO:0007076">
    <property type="term" value="P:mitotic chromosome condensation"/>
    <property type="evidence" value="ECO:0007669"/>
    <property type="project" value="InterPro"/>
</dbReference>
<comment type="similarity">
    <text evidence="3">Belongs to the CND2 (condensin subunit 2) family.</text>
</comment>
<feature type="region of interest" description="Disordered" evidence="11">
    <location>
        <begin position="52"/>
        <end position="100"/>
    </location>
</feature>
<dbReference type="GO" id="GO:0003682">
    <property type="term" value="F:chromatin binding"/>
    <property type="evidence" value="ECO:0007669"/>
    <property type="project" value="TreeGrafter"/>
</dbReference>
<keyword evidence="13" id="KW-1185">Reference proteome</keyword>
<dbReference type="RefSeq" id="XP_014240890.1">
    <property type="nucleotide sequence ID" value="XM_014385404.2"/>
</dbReference>
<keyword evidence="7" id="KW-0132">Cell division</keyword>
<evidence type="ECO:0000256" key="8">
    <source>
        <dbReference type="ARBA" id="ARBA00022776"/>
    </source>
</evidence>
<organism evidence="12 13">
    <name type="scientific">Cimex lectularius</name>
    <name type="common">Bed bug</name>
    <name type="synonym">Acanthia lectularia</name>
    <dbReference type="NCBI Taxonomy" id="79782"/>
    <lineage>
        <taxon>Eukaryota</taxon>
        <taxon>Metazoa</taxon>
        <taxon>Ecdysozoa</taxon>
        <taxon>Arthropoda</taxon>
        <taxon>Hexapoda</taxon>
        <taxon>Insecta</taxon>
        <taxon>Pterygota</taxon>
        <taxon>Neoptera</taxon>
        <taxon>Paraneoptera</taxon>
        <taxon>Hemiptera</taxon>
        <taxon>Heteroptera</taxon>
        <taxon>Panheteroptera</taxon>
        <taxon>Cimicomorpha</taxon>
        <taxon>Cimicidae</taxon>
        <taxon>Cimex</taxon>
    </lineage>
</organism>
<evidence type="ECO:0000256" key="10">
    <source>
        <dbReference type="ARBA" id="ARBA00023306"/>
    </source>
</evidence>
<proteinExistence type="inferred from homology"/>
<evidence type="ECO:0000313" key="13">
    <source>
        <dbReference type="Proteomes" id="UP000494040"/>
    </source>
</evidence>
<evidence type="ECO:0000256" key="11">
    <source>
        <dbReference type="SAM" id="MobiDB-lite"/>
    </source>
</evidence>
<keyword evidence="10" id="KW-0131">Cell cycle</keyword>
<dbReference type="OMA" id="GREHWKV"/>
<reference evidence="12" key="1">
    <citation type="submission" date="2022-01" db="UniProtKB">
        <authorList>
            <consortium name="EnsemblMetazoa"/>
        </authorList>
    </citation>
    <scope>IDENTIFICATION</scope>
</reference>
<dbReference type="GeneID" id="106661776"/>
<evidence type="ECO:0000256" key="2">
    <source>
        <dbReference type="ARBA" id="ARBA00004496"/>
    </source>
</evidence>
<evidence type="ECO:0000256" key="7">
    <source>
        <dbReference type="ARBA" id="ARBA00022618"/>
    </source>
</evidence>
<dbReference type="KEGG" id="clec:106661776"/>
<dbReference type="PANTHER" id="PTHR13108">
    <property type="entry name" value="CONDENSIN COMPLEX SUBUNIT 2"/>
    <property type="match status" value="1"/>
</dbReference>
<evidence type="ECO:0000256" key="5">
    <source>
        <dbReference type="ARBA" id="ARBA00022454"/>
    </source>
</evidence>
<comment type="subcellular location">
    <subcellularLocation>
        <location evidence="1">Chromosome</location>
    </subcellularLocation>
    <subcellularLocation>
        <location evidence="2">Cytoplasm</location>
    </subcellularLocation>
</comment>
<keyword evidence="8" id="KW-0498">Mitosis</keyword>
<accession>A0A8I6TBI6</accession>